<dbReference type="PANTHER" id="PTHR33885:SF3">
    <property type="entry name" value="PHAGE SHOCK PROTEIN C"/>
    <property type="match status" value="1"/>
</dbReference>
<keyword evidence="3 7" id="KW-0812">Transmembrane</keyword>
<keyword evidence="4 7" id="KW-1133">Transmembrane helix</keyword>
<dbReference type="Proteomes" id="UP000578112">
    <property type="component" value="Unassembled WGS sequence"/>
</dbReference>
<keyword evidence="2" id="KW-1003">Cell membrane</keyword>
<feature type="compositionally biased region" description="Pro residues" evidence="6">
    <location>
        <begin position="47"/>
        <end position="67"/>
    </location>
</feature>
<dbReference type="PANTHER" id="PTHR33885">
    <property type="entry name" value="PHAGE SHOCK PROTEIN C"/>
    <property type="match status" value="1"/>
</dbReference>
<feature type="domain" description="Phage shock protein PspC N-terminal" evidence="8">
    <location>
        <begin position="80"/>
        <end position="136"/>
    </location>
</feature>
<evidence type="ECO:0000256" key="3">
    <source>
        <dbReference type="ARBA" id="ARBA00022692"/>
    </source>
</evidence>
<feature type="compositionally biased region" description="Pro residues" evidence="6">
    <location>
        <begin position="22"/>
        <end position="35"/>
    </location>
</feature>
<evidence type="ECO:0000256" key="5">
    <source>
        <dbReference type="ARBA" id="ARBA00023136"/>
    </source>
</evidence>
<feature type="transmembrane region" description="Helical" evidence="7">
    <location>
        <begin position="400"/>
        <end position="420"/>
    </location>
</feature>
<organism evidence="9 10">
    <name type="scientific">Actinoplanes digitatis</name>
    <dbReference type="NCBI Taxonomy" id="1868"/>
    <lineage>
        <taxon>Bacteria</taxon>
        <taxon>Bacillati</taxon>
        <taxon>Actinomycetota</taxon>
        <taxon>Actinomycetes</taxon>
        <taxon>Micromonosporales</taxon>
        <taxon>Micromonosporaceae</taxon>
        <taxon>Actinoplanes</taxon>
    </lineage>
</organism>
<feature type="region of interest" description="Disordered" evidence="6">
    <location>
        <begin position="233"/>
        <end position="287"/>
    </location>
</feature>
<evidence type="ECO:0000256" key="2">
    <source>
        <dbReference type="ARBA" id="ARBA00022475"/>
    </source>
</evidence>
<feature type="compositionally biased region" description="Pro residues" evidence="6">
    <location>
        <begin position="303"/>
        <end position="312"/>
    </location>
</feature>
<dbReference type="InterPro" id="IPR007168">
    <property type="entry name" value="Phageshock_PspC_N"/>
</dbReference>
<accession>A0A7W7I540</accession>
<dbReference type="InterPro" id="IPR052027">
    <property type="entry name" value="PspC"/>
</dbReference>
<feature type="transmembrane region" description="Helical" evidence="7">
    <location>
        <begin position="348"/>
        <end position="368"/>
    </location>
</feature>
<feature type="transmembrane region" description="Helical" evidence="7">
    <location>
        <begin position="106"/>
        <end position="132"/>
    </location>
</feature>
<name>A0A7W7I540_9ACTN</name>
<feature type="transmembrane region" description="Helical" evidence="7">
    <location>
        <begin position="153"/>
        <end position="172"/>
    </location>
</feature>
<evidence type="ECO:0000256" key="6">
    <source>
        <dbReference type="SAM" id="MobiDB-lite"/>
    </source>
</evidence>
<reference evidence="9 10" key="1">
    <citation type="submission" date="2020-08" db="EMBL/GenBank/DDBJ databases">
        <title>Sequencing the genomes of 1000 actinobacteria strains.</title>
        <authorList>
            <person name="Klenk H.-P."/>
        </authorList>
    </citation>
    <scope>NUCLEOTIDE SEQUENCE [LARGE SCALE GENOMIC DNA]</scope>
    <source>
        <strain evidence="9 10">DSM 43149</strain>
    </source>
</reference>
<feature type="compositionally biased region" description="Pro residues" evidence="6">
    <location>
        <begin position="263"/>
        <end position="286"/>
    </location>
</feature>
<evidence type="ECO:0000256" key="4">
    <source>
        <dbReference type="ARBA" id="ARBA00022989"/>
    </source>
</evidence>
<evidence type="ECO:0000313" key="9">
    <source>
        <dbReference type="EMBL" id="MBB4766456.1"/>
    </source>
</evidence>
<keyword evidence="5 7" id="KW-0472">Membrane</keyword>
<proteinExistence type="predicted"/>
<gene>
    <name evidence="9" type="ORF">BJ971_007012</name>
</gene>
<dbReference type="AlphaFoldDB" id="A0A7W7I540"/>
<feature type="compositionally biased region" description="Low complexity" evidence="6">
    <location>
        <begin position="248"/>
        <end position="262"/>
    </location>
</feature>
<feature type="region of interest" description="Disordered" evidence="6">
    <location>
        <begin position="1"/>
        <end position="76"/>
    </location>
</feature>
<feature type="region of interest" description="Disordered" evidence="6">
    <location>
        <begin position="303"/>
        <end position="342"/>
    </location>
</feature>
<evidence type="ECO:0000313" key="10">
    <source>
        <dbReference type="Proteomes" id="UP000578112"/>
    </source>
</evidence>
<dbReference type="RefSeq" id="WP_184997570.1">
    <property type="nucleotide sequence ID" value="NZ_BOMK01000053.1"/>
</dbReference>
<protein>
    <submittedName>
        <fullName evidence="9">Phage shock protein PspC (Stress-responsive transcriptional regulator)</fullName>
    </submittedName>
</protein>
<sequence length="538" mass="55143">MTDEAAQSREASGSSQDAPAPSAVPPASDPPPAAYEPPAADATTESDPPPPPPPGAAPPPGAQPPPWFGGTDGPTFSREKLIRPVRGRYLAGVSGAIANATNTDPVLWRVVLAVLSFFGGVGVLIYLVAWLLTPAEGDTGSPVESLLGRGRSAMTPLSIVVVSAAAVLTFAFVVRDGLRATLLAAAVLACGALVLKRNGRLNANRGSAAPDPASAADGPWSAASAATFPAAPAPASSAAAKPDDERTAAFPAAAGPAGEPVTAPLPPRPPNYSPPASAPPGYPPPGYTQAAYIPPSTAYAPPPGGYRPPFAPHGPWAQQKAGPAVHPPAPPRPRQPKPPRERSKLGRITFFMIVMVMGLLALIDLAGADLSVSAYFAAALTTIALGLIVGTWFGRSRGLIFLAILACVGLAVSSGAETWGGELGNSSYRPQSIGAVADRYDFTIGTATLDLRAVDFTNHEQVTTVAMKLGQLRILLPDNVDTTTTVQMDGGRAEIFGRQWEGSDLNTQEVTDLGADGAGGGKLRLNIEMNTGDVEVAR</sequence>
<comment type="caution">
    <text evidence="9">The sequence shown here is derived from an EMBL/GenBank/DDBJ whole genome shotgun (WGS) entry which is preliminary data.</text>
</comment>
<comment type="subcellular location">
    <subcellularLocation>
        <location evidence="1">Cell membrane</location>
        <topology evidence="1">Single-pass membrane protein</topology>
    </subcellularLocation>
</comment>
<evidence type="ECO:0000256" key="7">
    <source>
        <dbReference type="SAM" id="Phobius"/>
    </source>
</evidence>
<dbReference type="GO" id="GO:0005886">
    <property type="term" value="C:plasma membrane"/>
    <property type="evidence" value="ECO:0007669"/>
    <property type="project" value="UniProtKB-SubCell"/>
</dbReference>
<evidence type="ECO:0000259" key="8">
    <source>
        <dbReference type="Pfam" id="PF04024"/>
    </source>
</evidence>
<dbReference type="Pfam" id="PF04024">
    <property type="entry name" value="PspC"/>
    <property type="match status" value="1"/>
</dbReference>
<evidence type="ECO:0000256" key="1">
    <source>
        <dbReference type="ARBA" id="ARBA00004162"/>
    </source>
</evidence>
<dbReference type="EMBL" id="JACHNH010000001">
    <property type="protein sequence ID" value="MBB4766456.1"/>
    <property type="molecule type" value="Genomic_DNA"/>
</dbReference>
<feature type="transmembrane region" description="Helical" evidence="7">
    <location>
        <begin position="374"/>
        <end position="393"/>
    </location>
</feature>
<keyword evidence="10" id="KW-1185">Reference proteome</keyword>
<feature type="compositionally biased region" description="Low complexity" evidence="6">
    <location>
        <begin position="36"/>
        <end position="46"/>
    </location>
</feature>